<organism evidence="2 3">
    <name type="scientific">Coccomyxa subellipsoidea (strain C-169)</name>
    <name type="common">Green microalga</name>
    <dbReference type="NCBI Taxonomy" id="574566"/>
    <lineage>
        <taxon>Eukaryota</taxon>
        <taxon>Viridiplantae</taxon>
        <taxon>Chlorophyta</taxon>
        <taxon>core chlorophytes</taxon>
        <taxon>Trebouxiophyceae</taxon>
        <taxon>Trebouxiophyceae incertae sedis</taxon>
        <taxon>Coccomyxaceae</taxon>
        <taxon>Coccomyxa</taxon>
        <taxon>Coccomyxa subellipsoidea</taxon>
    </lineage>
</organism>
<dbReference type="Proteomes" id="UP000007264">
    <property type="component" value="Unassembled WGS sequence"/>
</dbReference>
<feature type="region of interest" description="Disordered" evidence="1">
    <location>
        <begin position="1"/>
        <end position="41"/>
    </location>
</feature>
<comment type="caution">
    <text evidence="2">The sequence shown here is derived from an EMBL/GenBank/DDBJ whole genome shotgun (WGS) entry which is preliminary data.</text>
</comment>
<evidence type="ECO:0000313" key="3">
    <source>
        <dbReference type="Proteomes" id="UP000007264"/>
    </source>
</evidence>
<dbReference type="AlphaFoldDB" id="I0Z0A7"/>
<accession>I0Z0A7</accession>
<sequence length="222" mass="23566">MSGVQTAAPPAAGPHSYAEVVAAPPPASSSSNRGARGSSGQHVDKPILGFLKLQNLHHYLRLRKGLQVTDQLSAELGVDLNVKKQTYLPHAALSYELRGKAGQKIAMLRATRQSLFIRKTFAITPPRVSFNLHTTAGVSYKGQPEFAVDVDNIKPKGLVAVAAVAMLLLGKPLSGSRGFGGLQFTLPKTGTCTAKAESKAMVERNGKGLTLSVKQINGVLRF</sequence>
<dbReference type="RefSeq" id="XP_005648620.1">
    <property type="nucleotide sequence ID" value="XM_005648563.1"/>
</dbReference>
<name>I0Z0A7_COCSC</name>
<dbReference type="OrthoDB" id="10340495at2759"/>
<dbReference type="GeneID" id="17042074"/>
<evidence type="ECO:0000313" key="2">
    <source>
        <dbReference type="EMBL" id="EIE24076.1"/>
    </source>
</evidence>
<protein>
    <submittedName>
        <fullName evidence="2">Uncharacterized protein</fullName>
    </submittedName>
</protein>
<dbReference type="KEGG" id="csl:COCSUDRAFT_65728"/>
<reference evidence="2 3" key="1">
    <citation type="journal article" date="2012" name="Genome Biol.">
        <title>The genome of the polar eukaryotic microalga coccomyxa subellipsoidea reveals traits of cold adaptation.</title>
        <authorList>
            <person name="Blanc G."/>
            <person name="Agarkova I."/>
            <person name="Grimwood J."/>
            <person name="Kuo A."/>
            <person name="Brueggeman A."/>
            <person name="Dunigan D."/>
            <person name="Gurnon J."/>
            <person name="Ladunga I."/>
            <person name="Lindquist E."/>
            <person name="Lucas S."/>
            <person name="Pangilinan J."/>
            <person name="Proschold T."/>
            <person name="Salamov A."/>
            <person name="Schmutz J."/>
            <person name="Weeks D."/>
            <person name="Yamada T."/>
            <person name="Claverie J.M."/>
            <person name="Grigoriev I."/>
            <person name="Van Etten J."/>
            <person name="Lomsadze A."/>
            <person name="Borodovsky M."/>
        </authorList>
    </citation>
    <scope>NUCLEOTIDE SEQUENCE [LARGE SCALE GENOMIC DNA]</scope>
    <source>
        <strain evidence="2 3">C-169</strain>
    </source>
</reference>
<feature type="compositionally biased region" description="Low complexity" evidence="1">
    <location>
        <begin position="28"/>
        <end position="40"/>
    </location>
</feature>
<proteinExistence type="predicted"/>
<keyword evidence="3" id="KW-1185">Reference proteome</keyword>
<gene>
    <name evidence="2" type="ORF">COCSUDRAFT_65728</name>
</gene>
<dbReference type="EMBL" id="AGSI01000006">
    <property type="protein sequence ID" value="EIE24076.1"/>
    <property type="molecule type" value="Genomic_DNA"/>
</dbReference>
<evidence type="ECO:0000256" key="1">
    <source>
        <dbReference type="SAM" id="MobiDB-lite"/>
    </source>
</evidence>